<dbReference type="STRING" id="913774.A0A0C3HX13"/>
<dbReference type="OrthoDB" id="3559580at2759"/>
<gene>
    <name evidence="3" type="ORF">OIDMADRAFT_47376</name>
</gene>
<name>A0A0C3HX13_OIDMZ</name>
<protein>
    <recommendedName>
        <fullName evidence="2">DUF6590 domain-containing protein</fullName>
    </recommendedName>
</protein>
<dbReference type="InterPro" id="IPR046497">
    <property type="entry name" value="DUF6590"/>
</dbReference>
<dbReference type="PANTHER" id="PTHR35391">
    <property type="entry name" value="C2H2-TYPE DOMAIN-CONTAINING PROTEIN-RELATED"/>
    <property type="match status" value="1"/>
</dbReference>
<evidence type="ECO:0000313" key="3">
    <source>
        <dbReference type="EMBL" id="KIN07470.1"/>
    </source>
</evidence>
<dbReference type="EMBL" id="KN832870">
    <property type="protein sequence ID" value="KIN07470.1"/>
    <property type="molecule type" value="Genomic_DNA"/>
</dbReference>
<sequence>MSSRKKYPKPWSNWEWNDTYERNYRYRRGDYEYEYENVAEASNAVAIPGSSSHENYTYAPQSSVYGITSQLDQFNLGSSTRGPSVISTRDPYRSNEPLHPEYQVHHSKEFGIGRVLKILWTEPLGVTGTVLTKPAQKTKHGEKAYTSIRRFVITNTFEGHSLCLPVLTYSGNGLLKKGVKAADHCIIYTGKPESLKGEEILNSSIQMVPHNPRTKLDKMSRLNYAKVYTVEHNVKVCFIGEVTGKHLRRLLDDHQRITRVDSSYYDNTGSDSFTQVYDDSSLHGSYPSVPAAEPRTTAELYDIALTPLDEPYASSFQPEDSQQGYSANPEAGADDHSHQYDGSLYEE</sequence>
<dbReference type="AlphaFoldDB" id="A0A0C3HX13"/>
<feature type="domain" description="DUF6590" evidence="2">
    <location>
        <begin position="108"/>
        <end position="251"/>
    </location>
</feature>
<feature type="region of interest" description="Disordered" evidence="1">
    <location>
        <begin position="311"/>
        <end position="347"/>
    </location>
</feature>
<dbReference type="HOGENOM" id="CLU_799492_0_0_1"/>
<dbReference type="Proteomes" id="UP000054321">
    <property type="component" value="Unassembled WGS sequence"/>
</dbReference>
<dbReference type="Pfam" id="PF20233">
    <property type="entry name" value="DUF6590"/>
    <property type="match status" value="1"/>
</dbReference>
<proteinExistence type="predicted"/>
<reference evidence="3 4" key="1">
    <citation type="submission" date="2014-04" db="EMBL/GenBank/DDBJ databases">
        <authorList>
            <consortium name="DOE Joint Genome Institute"/>
            <person name="Kuo A."/>
            <person name="Martino E."/>
            <person name="Perotto S."/>
            <person name="Kohler A."/>
            <person name="Nagy L.G."/>
            <person name="Floudas D."/>
            <person name="Copeland A."/>
            <person name="Barry K.W."/>
            <person name="Cichocki N."/>
            <person name="Veneault-Fourrey C."/>
            <person name="LaButti K."/>
            <person name="Lindquist E.A."/>
            <person name="Lipzen A."/>
            <person name="Lundell T."/>
            <person name="Morin E."/>
            <person name="Murat C."/>
            <person name="Sun H."/>
            <person name="Tunlid A."/>
            <person name="Henrissat B."/>
            <person name="Grigoriev I.V."/>
            <person name="Hibbett D.S."/>
            <person name="Martin F."/>
            <person name="Nordberg H.P."/>
            <person name="Cantor M.N."/>
            <person name="Hua S.X."/>
        </authorList>
    </citation>
    <scope>NUCLEOTIDE SEQUENCE [LARGE SCALE GENOMIC DNA]</scope>
    <source>
        <strain evidence="3 4">Zn</strain>
    </source>
</reference>
<reference evidence="4" key="2">
    <citation type="submission" date="2015-01" db="EMBL/GenBank/DDBJ databases">
        <title>Evolutionary Origins and Diversification of the Mycorrhizal Mutualists.</title>
        <authorList>
            <consortium name="DOE Joint Genome Institute"/>
            <consortium name="Mycorrhizal Genomics Consortium"/>
            <person name="Kohler A."/>
            <person name="Kuo A."/>
            <person name="Nagy L.G."/>
            <person name="Floudas D."/>
            <person name="Copeland A."/>
            <person name="Barry K.W."/>
            <person name="Cichocki N."/>
            <person name="Veneault-Fourrey C."/>
            <person name="LaButti K."/>
            <person name="Lindquist E.A."/>
            <person name="Lipzen A."/>
            <person name="Lundell T."/>
            <person name="Morin E."/>
            <person name="Murat C."/>
            <person name="Riley R."/>
            <person name="Ohm R."/>
            <person name="Sun H."/>
            <person name="Tunlid A."/>
            <person name="Henrissat B."/>
            <person name="Grigoriev I.V."/>
            <person name="Hibbett D.S."/>
            <person name="Martin F."/>
        </authorList>
    </citation>
    <scope>NUCLEOTIDE SEQUENCE [LARGE SCALE GENOMIC DNA]</scope>
    <source>
        <strain evidence="4">Zn</strain>
    </source>
</reference>
<evidence type="ECO:0000256" key="1">
    <source>
        <dbReference type="SAM" id="MobiDB-lite"/>
    </source>
</evidence>
<dbReference type="InParanoid" id="A0A0C3HX13"/>
<organism evidence="3 4">
    <name type="scientific">Oidiodendron maius (strain Zn)</name>
    <dbReference type="NCBI Taxonomy" id="913774"/>
    <lineage>
        <taxon>Eukaryota</taxon>
        <taxon>Fungi</taxon>
        <taxon>Dikarya</taxon>
        <taxon>Ascomycota</taxon>
        <taxon>Pezizomycotina</taxon>
        <taxon>Leotiomycetes</taxon>
        <taxon>Leotiomycetes incertae sedis</taxon>
        <taxon>Myxotrichaceae</taxon>
        <taxon>Oidiodendron</taxon>
    </lineage>
</organism>
<dbReference type="PANTHER" id="PTHR35391:SF5">
    <property type="entry name" value="DUF6590 DOMAIN-CONTAINING PROTEIN"/>
    <property type="match status" value="1"/>
</dbReference>
<evidence type="ECO:0000259" key="2">
    <source>
        <dbReference type="Pfam" id="PF20233"/>
    </source>
</evidence>
<keyword evidence="4" id="KW-1185">Reference proteome</keyword>
<accession>A0A0C3HX13</accession>
<feature type="compositionally biased region" description="Polar residues" evidence="1">
    <location>
        <begin position="314"/>
        <end position="326"/>
    </location>
</feature>
<evidence type="ECO:0000313" key="4">
    <source>
        <dbReference type="Proteomes" id="UP000054321"/>
    </source>
</evidence>